<feature type="chain" id="PRO_5012233080" evidence="4">
    <location>
        <begin position="22"/>
        <end position="184"/>
    </location>
</feature>
<dbReference type="Proteomes" id="UP000191988">
    <property type="component" value="Unassembled WGS sequence"/>
</dbReference>
<keyword evidence="6" id="KW-1185">Reference proteome</keyword>
<dbReference type="InterPro" id="IPR002110">
    <property type="entry name" value="Ankyrin_rpt"/>
</dbReference>
<keyword evidence="2 3" id="KW-0040">ANK repeat</keyword>
<protein>
    <submittedName>
        <fullName evidence="5">Ankyrin repeat-containing protein</fullName>
    </submittedName>
</protein>
<feature type="repeat" description="ANK" evidence="3">
    <location>
        <begin position="59"/>
        <end position="91"/>
    </location>
</feature>
<dbReference type="PROSITE" id="PS50088">
    <property type="entry name" value="ANK_REPEAT"/>
    <property type="match status" value="2"/>
</dbReference>
<reference evidence="6" key="1">
    <citation type="submission" date="2016-01" db="EMBL/GenBank/DDBJ databases">
        <authorList>
            <person name="Regsiter A."/>
            <person name="william w."/>
        </authorList>
    </citation>
    <scope>NUCLEOTIDE SEQUENCE [LARGE SCALE GENOMIC DNA]</scope>
    <source>
        <strain evidence="6">CFBP 6623</strain>
    </source>
</reference>
<keyword evidence="4" id="KW-0732">Signal</keyword>
<feature type="signal peptide" evidence="4">
    <location>
        <begin position="1"/>
        <end position="21"/>
    </location>
</feature>
<evidence type="ECO:0000256" key="3">
    <source>
        <dbReference type="PROSITE-ProRule" id="PRU00023"/>
    </source>
</evidence>
<proteinExistence type="predicted"/>
<dbReference type="SMART" id="SM00248">
    <property type="entry name" value="ANK"/>
    <property type="match status" value="4"/>
</dbReference>
<dbReference type="PROSITE" id="PS50297">
    <property type="entry name" value="ANK_REP_REGION"/>
    <property type="match status" value="2"/>
</dbReference>
<evidence type="ECO:0000313" key="6">
    <source>
        <dbReference type="Proteomes" id="UP000191988"/>
    </source>
</evidence>
<dbReference type="Pfam" id="PF12796">
    <property type="entry name" value="Ank_2"/>
    <property type="match status" value="1"/>
</dbReference>
<dbReference type="InterPro" id="IPR036770">
    <property type="entry name" value="Ankyrin_rpt-contain_sf"/>
</dbReference>
<organism evidence="5 6">
    <name type="scientific">Agrobacterium tomkonis CFBP 6623</name>
    <dbReference type="NCBI Taxonomy" id="1183432"/>
    <lineage>
        <taxon>Bacteria</taxon>
        <taxon>Pseudomonadati</taxon>
        <taxon>Pseudomonadota</taxon>
        <taxon>Alphaproteobacteria</taxon>
        <taxon>Hyphomicrobiales</taxon>
        <taxon>Rhizobiaceae</taxon>
        <taxon>Rhizobium/Agrobacterium group</taxon>
        <taxon>Agrobacterium</taxon>
        <taxon>Agrobacterium tumefaciens complex</taxon>
    </lineage>
</organism>
<evidence type="ECO:0000256" key="2">
    <source>
        <dbReference type="ARBA" id="ARBA00023043"/>
    </source>
</evidence>
<dbReference type="Gene3D" id="1.25.40.20">
    <property type="entry name" value="Ankyrin repeat-containing domain"/>
    <property type="match status" value="1"/>
</dbReference>
<dbReference type="PANTHER" id="PTHR24126">
    <property type="entry name" value="ANKYRIN REPEAT, PH AND SEC7 DOMAIN CONTAINING PROTEIN SECG-RELATED"/>
    <property type="match status" value="1"/>
</dbReference>
<name>A0A1S7S2X0_9HYPH</name>
<dbReference type="EMBL" id="FBWK01000054">
    <property type="protein sequence ID" value="CUX61500.1"/>
    <property type="molecule type" value="Genomic_DNA"/>
</dbReference>
<dbReference type="AlphaFoldDB" id="A0A1S7S2X0"/>
<dbReference type="RefSeq" id="WP_080843135.1">
    <property type="nucleotide sequence ID" value="NZ_LT009724.1"/>
</dbReference>
<evidence type="ECO:0000256" key="4">
    <source>
        <dbReference type="SAM" id="SignalP"/>
    </source>
</evidence>
<accession>A0A1S7S2X0</accession>
<keyword evidence="1" id="KW-0677">Repeat</keyword>
<feature type="repeat" description="ANK" evidence="3">
    <location>
        <begin position="157"/>
        <end position="184"/>
    </location>
</feature>
<evidence type="ECO:0000313" key="5">
    <source>
        <dbReference type="EMBL" id="CUX61500.1"/>
    </source>
</evidence>
<sequence length="184" mass="19456">MFRWAHRFLAVLGVAVGSAIAADGDAVRAFHDAVHVGKVETVRTMLAADPGLAVSRDQYGFQPIHLLDMYPDEGVLDLLLANGADINAVNDEGVTILHIVTDPDAVLLLVERGANVEARDKRGWTPLIMQANNRQNGPGVVAALLAHGGDPNAEGHDGETALSFAKETGEESFIEVLTANGATK</sequence>
<dbReference type="PANTHER" id="PTHR24126:SF14">
    <property type="entry name" value="ANK_REP_REGION DOMAIN-CONTAINING PROTEIN"/>
    <property type="match status" value="1"/>
</dbReference>
<dbReference type="STRING" id="1183432.AGR3A_Lc180111"/>
<gene>
    <name evidence="5" type="ORF">AGR3A_Lc180111</name>
</gene>
<evidence type="ECO:0000256" key="1">
    <source>
        <dbReference type="ARBA" id="ARBA00022737"/>
    </source>
</evidence>
<dbReference type="SUPFAM" id="SSF48403">
    <property type="entry name" value="Ankyrin repeat"/>
    <property type="match status" value="1"/>
</dbReference>